<reference evidence="2" key="1">
    <citation type="journal article" date="2014" name="Nat. Commun.">
        <title>The rainbow trout genome provides novel insights into evolution after whole-genome duplication in vertebrates.</title>
        <authorList>
            <person name="Berthelot C."/>
            <person name="Brunet F."/>
            <person name="Chalopin D."/>
            <person name="Juanchich A."/>
            <person name="Bernard M."/>
            <person name="Noel B."/>
            <person name="Bento P."/>
            <person name="Da Silva C."/>
            <person name="Labadie K."/>
            <person name="Alberti A."/>
            <person name="Aury J.M."/>
            <person name="Louis A."/>
            <person name="Dehais P."/>
            <person name="Bardou P."/>
            <person name="Montfort J."/>
            <person name="Klopp C."/>
            <person name="Cabau C."/>
            <person name="Gaspin C."/>
            <person name="Thorgaard G.H."/>
            <person name="Boussaha M."/>
            <person name="Quillet E."/>
            <person name="Guyomard R."/>
            <person name="Galiana D."/>
            <person name="Bobe J."/>
            <person name="Volff J.N."/>
            <person name="Genet C."/>
            <person name="Wincker P."/>
            <person name="Jaillon O."/>
            <person name="Roest Crollius H."/>
            <person name="Guiguen Y."/>
        </authorList>
    </citation>
    <scope>NUCLEOTIDE SEQUENCE [LARGE SCALE GENOMIC DNA]</scope>
</reference>
<feature type="compositionally biased region" description="Polar residues" evidence="1">
    <location>
        <begin position="91"/>
        <end position="100"/>
    </location>
</feature>
<feature type="compositionally biased region" description="Basic and acidic residues" evidence="1">
    <location>
        <begin position="197"/>
        <end position="210"/>
    </location>
</feature>
<dbReference type="GO" id="GO:0005085">
    <property type="term" value="F:guanyl-nucleotide exchange factor activity"/>
    <property type="evidence" value="ECO:0007669"/>
    <property type="project" value="TreeGrafter"/>
</dbReference>
<dbReference type="PaxDb" id="8022-A0A061AEK3"/>
<dbReference type="PANTHER" id="PTHR45872:SF1">
    <property type="entry name" value="RHO GUANINE NUCLEOTIDE EXCHANGE FACTOR 11"/>
    <property type="match status" value="1"/>
</dbReference>
<dbReference type="EMBL" id="FR976675">
    <property type="protein sequence ID" value="CDR18352.1"/>
    <property type="molecule type" value="Genomic_DNA"/>
</dbReference>
<organism evidence="2 3">
    <name type="scientific">Oncorhynchus mykiss</name>
    <name type="common">Rainbow trout</name>
    <name type="synonym">Salmo gairdneri</name>
    <dbReference type="NCBI Taxonomy" id="8022"/>
    <lineage>
        <taxon>Eukaryota</taxon>
        <taxon>Metazoa</taxon>
        <taxon>Chordata</taxon>
        <taxon>Craniata</taxon>
        <taxon>Vertebrata</taxon>
        <taxon>Euteleostomi</taxon>
        <taxon>Actinopterygii</taxon>
        <taxon>Neopterygii</taxon>
        <taxon>Teleostei</taxon>
        <taxon>Protacanthopterygii</taxon>
        <taxon>Salmoniformes</taxon>
        <taxon>Salmonidae</taxon>
        <taxon>Salmoninae</taxon>
        <taxon>Oncorhynchus</taxon>
    </lineage>
</organism>
<feature type="compositionally biased region" description="Low complexity" evidence="1">
    <location>
        <begin position="247"/>
        <end position="259"/>
    </location>
</feature>
<feature type="region of interest" description="Disordered" evidence="1">
    <location>
        <begin position="162"/>
        <end position="278"/>
    </location>
</feature>
<feature type="compositionally biased region" description="Basic and acidic residues" evidence="1">
    <location>
        <begin position="69"/>
        <end position="80"/>
    </location>
</feature>
<protein>
    <submittedName>
        <fullName evidence="2">Uncharacterized protein</fullName>
    </submittedName>
</protein>
<dbReference type="STRING" id="8022.A0A061AEK3"/>
<dbReference type="PANTHER" id="PTHR45872">
    <property type="entry name" value="RHO GUANINE NUCLEOTIDE EXCHANGE FACTOR 2, ISOFORM D"/>
    <property type="match status" value="1"/>
</dbReference>
<evidence type="ECO:0000313" key="3">
    <source>
        <dbReference type="Proteomes" id="UP000193380"/>
    </source>
</evidence>
<sequence length="373" mass="41411">SRPPPLSRPHTASLFPSLSLLSSPLASAVLLYLRHSGIKLRDSRVFPGLSTEKEKWLAFFPKTKKLSSAKKEKDGEDRKRNPILKYIGKPRSTSQSSNYTHTPRHGLIPIISSFVLTLVDHFFVSCFLLLHFDFPAFHVPLSPTEVRPGSVRNIIQQFENHPEIPGEEGDEGDLQRLSSSSLGEDSMDSPMVSVRLARSESLKAQGEGRRRGGASGVETVPRSRSDVDMEDCGEEIEGPGLRPLHHSASSSATSSSARSLENPTPPYTPRSSRRQFEESPVALLPDAPALEDDVVDSHNWQETVAPQVLATLCPREVDRQAVIYGKHPLLDLWVAAEECARIHSGREEHVKTLCIYNCSYILSKHSHCISDWN</sequence>
<evidence type="ECO:0000313" key="2">
    <source>
        <dbReference type="EMBL" id="CDR18352.1"/>
    </source>
</evidence>
<feature type="region of interest" description="Disordered" evidence="1">
    <location>
        <begin position="68"/>
        <end position="100"/>
    </location>
</feature>
<proteinExistence type="predicted"/>
<accession>A0A061AEK3</accession>
<feature type="compositionally biased region" description="Acidic residues" evidence="1">
    <location>
        <begin position="228"/>
        <end position="237"/>
    </location>
</feature>
<evidence type="ECO:0000256" key="1">
    <source>
        <dbReference type="SAM" id="MobiDB-lite"/>
    </source>
</evidence>
<gene>
    <name evidence="2" type="ORF">GSONMT00023873001</name>
</gene>
<feature type="non-terminal residue" evidence="2">
    <location>
        <position position="1"/>
    </location>
</feature>
<dbReference type="GO" id="GO:0007186">
    <property type="term" value="P:G protein-coupled receptor signaling pathway"/>
    <property type="evidence" value="ECO:0007669"/>
    <property type="project" value="TreeGrafter"/>
</dbReference>
<dbReference type="GO" id="GO:0001664">
    <property type="term" value="F:G protein-coupled receptor binding"/>
    <property type="evidence" value="ECO:0007669"/>
    <property type="project" value="TreeGrafter"/>
</dbReference>
<dbReference type="Proteomes" id="UP000193380">
    <property type="component" value="Unassembled WGS sequence"/>
</dbReference>
<name>A0A061AEK3_ONCMY</name>
<dbReference type="AlphaFoldDB" id="A0A061AEK3"/>
<dbReference type="GO" id="GO:0005737">
    <property type="term" value="C:cytoplasm"/>
    <property type="evidence" value="ECO:0007669"/>
    <property type="project" value="TreeGrafter"/>
</dbReference>
<reference evidence="2" key="2">
    <citation type="submission" date="2014-03" db="EMBL/GenBank/DDBJ databases">
        <authorList>
            <person name="Genoscope - CEA"/>
        </authorList>
    </citation>
    <scope>NUCLEOTIDE SEQUENCE</scope>
</reference>